<reference evidence="2" key="1">
    <citation type="submission" date="2020-11" db="EMBL/GenBank/DDBJ databases">
        <authorList>
            <consortium name="DOE Joint Genome Institute"/>
            <person name="Ahrendt S."/>
            <person name="Riley R."/>
            <person name="Andreopoulos W."/>
            <person name="Labutti K."/>
            <person name="Pangilinan J."/>
            <person name="Ruiz-Duenas F.J."/>
            <person name="Barrasa J.M."/>
            <person name="Sanchez-Garcia M."/>
            <person name="Camarero S."/>
            <person name="Miyauchi S."/>
            <person name="Serrano A."/>
            <person name="Linde D."/>
            <person name="Babiker R."/>
            <person name="Drula E."/>
            <person name="Ayuso-Fernandez I."/>
            <person name="Pacheco R."/>
            <person name="Padilla G."/>
            <person name="Ferreira P."/>
            <person name="Barriuso J."/>
            <person name="Kellner H."/>
            <person name="Castanera R."/>
            <person name="Alfaro M."/>
            <person name="Ramirez L."/>
            <person name="Pisabarro A.G."/>
            <person name="Kuo A."/>
            <person name="Tritt A."/>
            <person name="Lipzen A."/>
            <person name="He G."/>
            <person name="Yan M."/>
            <person name="Ng V."/>
            <person name="Cullen D."/>
            <person name="Martin F."/>
            <person name="Rosso M.-N."/>
            <person name="Henrissat B."/>
            <person name="Hibbett D."/>
            <person name="Martinez A.T."/>
            <person name="Grigoriev I.V."/>
        </authorList>
    </citation>
    <scope>NUCLEOTIDE SEQUENCE</scope>
    <source>
        <strain evidence="2">CBS 506.95</strain>
    </source>
</reference>
<sequence length="51" mass="5435">MQSKLFITVIIASVAAIVLGTPVPAPVPVEESTDVDAAFPSKILWGERRDV</sequence>
<feature type="signal peptide" evidence="1">
    <location>
        <begin position="1"/>
        <end position="20"/>
    </location>
</feature>
<accession>A0A9P6JIV2</accession>
<protein>
    <submittedName>
        <fullName evidence="2">Uncharacterized protein</fullName>
    </submittedName>
</protein>
<evidence type="ECO:0000256" key="1">
    <source>
        <dbReference type="SAM" id="SignalP"/>
    </source>
</evidence>
<proteinExistence type="predicted"/>
<evidence type="ECO:0000313" key="2">
    <source>
        <dbReference type="EMBL" id="KAF9522395.1"/>
    </source>
</evidence>
<feature type="chain" id="PRO_5040391877" evidence="1">
    <location>
        <begin position="21"/>
        <end position="51"/>
    </location>
</feature>
<organism evidence="2 3">
    <name type="scientific">Crepidotus variabilis</name>
    <dbReference type="NCBI Taxonomy" id="179855"/>
    <lineage>
        <taxon>Eukaryota</taxon>
        <taxon>Fungi</taxon>
        <taxon>Dikarya</taxon>
        <taxon>Basidiomycota</taxon>
        <taxon>Agaricomycotina</taxon>
        <taxon>Agaricomycetes</taxon>
        <taxon>Agaricomycetidae</taxon>
        <taxon>Agaricales</taxon>
        <taxon>Agaricineae</taxon>
        <taxon>Crepidotaceae</taxon>
        <taxon>Crepidotus</taxon>
    </lineage>
</organism>
<keyword evidence="1" id="KW-0732">Signal</keyword>
<keyword evidence="3" id="KW-1185">Reference proteome</keyword>
<name>A0A9P6JIV2_9AGAR</name>
<evidence type="ECO:0000313" key="3">
    <source>
        <dbReference type="Proteomes" id="UP000807306"/>
    </source>
</evidence>
<dbReference type="AlphaFoldDB" id="A0A9P6JIV2"/>
<dbReference type="EMBL" id="MU157947">
    <property type="protein sequence ID" value="KAF9522395.1"/>
    <property type="molecule type" value="Genomic_DNA"/>
</dbReference>
<comment type="caution">
    <text evidence="2">The sequence shown here is derived from an EMBL/GenBank/DDBJ whole genome shotgun (WGS) entry which is preliminary data.</text>
</comment>
<gene>
    <name evidence="2" type="ORF">CPB83DRAFT_864520</name>
</gene>
<dbReference type="Proteomes" id="UP000807306">
    <property type="component" value="Unassembled WGS sequence"/>
</dbReference>